<feature type="domain" description="PilZ" evidence="1">
    <location>
        <begin position="121"/>
        <end position="238"/>
    </location>
</feature>
<dbReference type="AlphaFoldDB" id="A0A3A4N638"/>
<dbReference type="Pfam" id="PF07238">
    <property type="entry name" value="PilZ"/>
    <property type="match status" value="1"/>
</dbReference>
<proteinExistence type="predicted"/>
<gene>
    <name evidence="3" type="ORF">C4520_16990</name>
</gene>
<dbReference type="Pfam" id="PF12945">
    <property type="entry name" value="PilZNR"/>
    <property type="match status" value="1"/>
</dbReference>
<accession>A0A3A4N638</accession>
<comment type="caution">
    <text evidence="3">The sequence shown here is derived from an EMBL/GenBank/DDBJ whole genome shotgun (WGS) entry which is preliminary data.</text>
</comment>
<evidence type="ECO:0000259" key="1">
    <source>
        <dbReference type="Pfam" id="PF07238"/>
    </source>
</evidence>
<dbReference type="Proteomes" id="UP000265882">
    <property type="component" value="Unassembled WGS sequence"/>
</dbReference>
<protein>
    <recommendedName>
        <fullName evidence="5">Flagellar brake protein</fullName>
    </recommendedName>
</protein>
<evidence type="ECO:0000313" key="4">
    <source>
        <dbReference type="Proteomes" id="UP000265882"/>
    </source>
</evidence>
<organism evidence="3 4">
    <name type="scientific">Abyssobacteria bacterium (strain SURF_5)</name>
    <dbReference type="NCBI Taxonomy" id="2093360"/>
    <lineage>
        <taxon>Bacteria</taxon>
        <taxon>Pseudomonadati</taxon>
        <taxon>Candidatus Hydrogenedentota</taxon>
        <taxon>Candidatus Abyssobacteria</taxon>
    </lineage>
</organism>
<evidence type="ECO:0000313" key="3">
    <source>
        <dbReference type="EMBL" id="RJP17283.1"/>
    </source>
</evidence>
<dbReference type="InterPro" id="IPR009926">
    <property type="entry name" value="T3SS_YcgR_PilZN"/>
</dbReference>
<dbReference type="EMBL" id="QZKU01000116">
    <property type="protein sequence ID" value="RJP17283.1"/>
    <property type="molecule type" value="Genomic_DNA"/>
</dbReference>
<dbReference type="InterPro" id="IPR009875">
    <property type="entry name" value="PilZ_domain"/>
</dbReference>
<reference evidence="3 4" key="1">
    <citation type="journal article" date="2017" name="ISME J.">
        <title>Energy and carbon metabolisms in a deep terrestrial subsurface fluid microbial community.</title>
        <authorList>
            <person name="Momper L."/>
            <person name="Jungbluth S.P."/>
            <person name="Lee M.D."/>
            <person name="Amend J.P."/>
        </authorList>
    </citation>
    <scope>NUCLEOTIDE SEQUENCE [LARGE SCALE GENOMIC DNA]</scope>
    <source>
        <strain evidence="3">SURF_5</strain>
    </source>
</reference>
<feature type="domain" description="Type III secretion system flagellar brake protein YcgR PilZN" evidence="2">
    <location>
        <begin position="27"/>
        <end position="94"/>
    </location>
</feature>
<sequence length="272" mass="30879">MKEDLVSPTRIERLLELACVYNVPLTVTAEADDMVYRYKSRMFEMRRTPSTRRLVIDHPVTDGPAIALTPNIKISVFFALNNDRYFFESSIIHKMMFTLASKRTVSAFEITYPNILKNGQRRMFFRVPVPQGKPISVECGVIGDKKNWFIQEPGAWNFPSQIRFEGEILNISVGGMLLAINKGDAHALVVGTKLGMWFALQPEESPLVLKGIIRRIEERSSAEADALGIEFIDISEKFEYKLAINRLYRYVADRQRDIAASGARVGGKNEAR</sequence>
<name>A0A3A4N638_ABYX5</name>
<evidence type="ECO:0000259" key="2">
    <source>
        <dbReference type="Pfam" id="PF12945"/>
    </source>
</evidence>
<dbReference type="GO" id="GO:0035438">
    <property type="term" value="F:cyclic-di-GMP binding"/>
    <property type="evidence" value="ECO:0007669"/>
    <property type="project" value="InterPro"/>
</dbReference>
<evidence type="ECO:0008006" key="5">
    <source>
        <dbReference type="Google" id="ProtNLM"/>
    </source>
</evidence>
<dbReference type="Gene3D" id="2.40.10.220">
    <property type="entry name" value="predicted glycosyltransferase like domains"/>
    <property type="match status" value="1"/>
</dbReference>